<dbReference type="InterPro" id="IPR035897">
    <property type="entry name" value="Toll_tir_struct_dom_sf"/>
</dbReference>
<evidence type="ECO:0000313" key="2">
    <source>
        <dbReference type="Proteomes" id="UP000609879"/>
    </source>
</evidence>
<name>A0ABQ3Y9M6_9ACTN</name>
<evidence type="ECO:0000313" key="1">
    <source>
        <dbReference type="EMBL" id="GID76712.1"/>
    </source>
</evidence>
<proteinExistence type="predicted"/>
<sequence length="369" mass="40698">MTPRYYFYLSYGHSARLRADDRPDTDYWAGHLFSELSAEVARQVGADRRTPVGYYDDLVEPMTDWKTALAGVLSSSDVFVALYSPGYFNKSWPLRERASFASRYADPAMAERFLLPVLWVPWPSYEHEDEREAALRLARDIPEYGDEGLQAMSRLSLYRREYRTIVRRLAREIVARAAEAPRPAPLAVAIDEVTAEPTGRAEILFTVAVLAPAGRGWNPYRERFPIAEYVANVAERLGQPARVVDRDQGLADGAALVLVDPALAATAAGTDRLRGLARRLPEWASVLLVADDEPGRGARLHAAVADTLVAAGVERGRITLIGDSARLVERMPSIIDQACTAYRKSAPVFLPKGPDPTLPNISGGESSDD</sequence>
<reference evidence="1 2" key="1">
    <citation type="submission" date="2021-01" db="EMBL/GenBank/DDBJ databases">
        <title>Whole genome shotgun sequence of Actinoplanes deccanensis NBRC 13994.</title>
        <authorList>
            <person name="Komaki H."/>
            <person name="Tamura T."/>
        </authorList>
    </citation>
    <scope>NUCLEOTIDE SEQUENCE [LARGE SCALE GENOMIC DNA]</scope>
    <source>
        <strain evidence="1 2">NBRC 13994</strain>
    </source>
</reference>
<evidence type="ECO:0008006" key="3">
    <source>
        <dbReference type="Google" id="ProtNLM"/>
    </source>
</evidence>
<gene>
    <name evidence="1" type="ORF">Ade02nite_53530</name>
</gene>
<organism evidence="1 2">
    <name type="scientific">Paractinoplanes deccanensis</name>
    <dbReference type="NCBI Taxonomy" id="113561"/>
    <lineage>
        <taxon>Bacteria</taxon>
        <taxon>Bacillati</taxon>
        <taxon>Actinomycetota</taxon>
        <taxon>Actinomycetes</taxon>
        <taxon>Micromonosporales</taxon>
        <taxon>Micromonosporaceae</taxon>
        <taxon>Paractinoplanes</taxon>
    </lineage>
</organism>
<accession>A0ABQ3Y9M6</accession>
<protein>
    <recommendedName>
        <fullName evidence="3">TIR domain-containing protein</fullName>
    </recommendedName>
</protein>
<comment type="caution">
    <text evidence="1">The sequence shown here is derived from an EMBL/GenBank/DDBJ whole genome shotgun (WGS) entry which is preliminary data.</text>
</comment>
<dbReference type="EMBL" id="BOMI01000107">
    <property type="protein sequence ID" value="GID76712.1"/>
    <property type="molecule type" value="Genomic_DNA"/>
</dbReference>
<dbReference type="SUPFAM" id="SSF52200">
    <property type="entry name" value="Toll/Interleukin receptor TIR domain"/>
    <property type="match status" value="1"/>
</dbReference>
<dbReference type="RefSeq" id="WP_203769612.1">
    <property type="nucleotide sequence ID" value="NZ_BAAABO010000029.1"/>
</dbReference>
<keyword evidence="2" id="KW-1185">Reference proteome</keyword>
<dbReference type="Gene3D" id="3.40.50.10140">
    <property type="entry name" value="Toll/interleukin-1 receptor homology (TIR) domain"/>
    <property type="match status" value="1"/>
</dbReference>
<dbReference type="Proteomes" id="UP000609879">
    <property type="component" value="Unassembled WGS sequence"/>
</dbReference>